<feature type="domain" description="L,D-TPase catalytic" evidence="13">
    <location>
        <begin position="245"/>
        <end position="370"/>
    </location>
</feature>
<dbReference type="EMBL" id="CAFBOZ010000146">
    <property type="protein sequence ID" value="CAB5008157.1"/>
    <property type="molecule type" value="Genomic_DNA"/>
</dbReference>
<keyword evidence="5" id="KW-0133">Cell shape</keyword>
<dbReference type="Pfam" id="PF17964">
    <property type="entry name" value="Big_10"/>
    <property type="match status" value="1"/>
</dbReference>
<keyword evidence="8" id="KW-0564">Palmitate</keyword>
<evidence type="ECO:0000313" key="15">
    <source>
        <dbReference type="EMBL" id="CAB5008157.1"/>
    </source>
</evidence>
<dbReference type="InterPro" id="IPR038063">
    <property type="entry name" value="Transpep_catalytic_dom"/>
</dbReference>
<dbReference type="Gene3D" id="2.60.40.3780">
    <property type="match status" value="1"/>
</dbReference>
<keyword evidence="9" id="KW-0449">Lipoprotein</keyword>
<evidence type="ECO:0000256" key="3">
    <source>
        <dbReference type="ARBA" id="ARBA00022679"/>
    </source>
</evidence>
<dbReference type="GO" id="GO:0005576">
    <property type="term" value="C:extracellular region"/>
    <property type="evidence" value="ECO:0007669"/>
    <property type="project" value="TreeGrafter"/>
</dbReference>
<keyword evidence="4" id="KW-0732">Signal</keyword>
<evidence type="ECO:0000256" key="5">
    <source>
        <dbReference type="ARBA" id="ARBA00022960"/>
    </source>
</evidence>
<dbReference type="AlphaFoldDB" id="A0A6J7J9M0"/>
<name>A0A6J7J9M0_9ZZZZ</name>
<dbReference type="PANTHER" id="PTHR30582:SF2">
    <property type="entry name" value="L,D-TRANSPEPTIDASE YCIB-RELATED"/>
    <property type="match status" value="1"/>
</dbReference>
<keyword evidence="2" id="KW-1003">Cell membrane</keyword>
<dbReference type="SUPFAM" id="SSF141523">
    <property type="entry name" value="L,D-transpeptidase catalytic domain-like"/>
    <property type="match status" value="1"/>
</dbReference>
<dbReference type="GO" id="GO:0008360">
    <property type="term" value="P:regulation of cell shape"/>
    <property type="evidence" value="ECO:0007669"/>
    <property type="project" value="UniProtKB-KW"/>
</dbReference>
<dbReference type="InterPro" id="IPR041280">
    <property type="entry name" value="Big_10"/>
</dbReference>
<gene>
    <name evidence="14" type="ORF">UFOPK3773_00736</name>
    <name evidence="15" type="ORF">UFOPK3992_01087</name>
</gene>
<evidence type="ECO:0000256" key="6">
    <source>
        <dbReference type="ARBA" id="ARBA00022984"/>
    </source>
</evidence>
<evidence type="ECO:0000256" key="11">
    <source>
        <dbReference type="ARBA" id="ARBA00023316"/>
    </source>
</evidence>
<evidence type="ECO:0000259" key="13">
    <source>
        <dbReference type="PROSITE" id="PS52029"/>
    </source>
</evidence>
<evidence type="ECO:0000256" key="8">
    <source>
        <dbReference type="ARBA" id="ARBA00023139"/>
    </source>
</evidence>
<comment type="pathway">
    <text evidence="1">Cell wall biogenesis; peptidoglycan biosynthesis.</text>
</comment>
<dbReference type="InterPro" id="IPR050979">
    <property type="entry name" value="LD-transpeptidase"/>
</dbReference>
<evidence type="ECO:0000256" key="10">
    <source>
        <dbReference type="ARBA" id="ARBA00023315"/>
    </source>
</evidence>
<evidence type="ECO:0000256" key="7">
    <source>
        <dbReference type="ARBA" id="ARBA00023136"/>
    </source>
</evidence>
<evidence type="ECO:0000256" key="4">
    <source>
        <dbReference type="ARBA" id="ARBA00022729"/>
    </source>
</evidence>
<dbReference type="Gene3D" id="2.60.40.3710">
    <property type="match status" value="1"/>
</dbReference>
<dbReference type="PROSITE" id="PS51257">
    <property type="entry name" value="PROKAR_LIPOPROTEIN"/>
    <property type="match status" value="1"/>
</dbReference>
<proteinExistence type="predicted"/>
<evidence type="ECO:0000256" key="12">
    <source>
        <dbReference type="ARBA" id="ARBA00060592"/>
    </source>
</evidence>
<evidence type="ECO:0000256" key="2">
    <source>
        <dbReference type="ARBA" id="ARBA00022475"/>
    </source>
</evidence>
<dbReference type="GO" id="GO:0071555">
    <property type="term" value="P:cell wall organization"/>
    <property type="evidence" value="ECO:0007669"/>
    <property type="project" value="UniProtKB-KW"/>
</dbReference>
<evidence type="ECO:0000256" key="9">
    <source>
        <dbReference type="ARBA" id="ARBA00023288"/>
    </source>
</evidence>
<protein>
    <submittedName>
        <fullName evidence="14">Unannotated protein</fullName>
    </submittedName>
</protein>
<dbReference type="InterPro" id="IPR005490">
    <property type="entry name" value="LD_TPept_cat_dom"/>
</dbReference>
<dbReference type="UniPathway" id="UPA00219"/>
<dbReference type="FunFam" id="2.40.440.10:FF:000005">
    <property type="entry name" value="L,D-transpeptidase 2"/>
    <property type="match status" value="1"/>
</dbReference>
<dbReference type="CDD" id="cd16913">
    <property type="entry name" value="YkuD_like"/>
    <property type="match status" value="1"/>
</dbReference>
<accession>A0A6J7J9M0</accession>
<dbReference type="GO" id="GO:0016746">
    <property type="term" value="F:acyltransferase activity"/>
    <property type="evidence" value="ECO:0007669"/>
    <property type="project" value="UniProtKB-KW"/>
</dbReference>
<dbReference type="PROSITE" id="PS52029">
    <property type="entry name" value="LD_TPASE"/>
    <property type="match status" value="1"/>
</dbReference>
<keyword evidence="7" id="KW-0472">Membrane</keyword>
<dbReference type="PANTHER" id="PTHR30582">
    <property type="entry name" value="L,D-TRANSPEPTIDASE"/>
    <property type="match status" value="1"/>
</dbReference>
<dbReference type="GO" id="GO:0071972">
    <property type="term" value="F:peptidoglycan L,D-transpeptidase activity"/>
    <property type="evidence" value="ECO:0007669"/>
    <property type="project" value="TreeGrafter"/>
</dbReference>
<comment type="pathway">
    <text evidence="12">Glycan biosynthesis.</text>
</comment>
<keyword evidence="11" id="KW-0961">Cell wall biogenesis/degradation</keyword>
<evidence type="ECO:0000256" key="1">
    <source>
        <dbReference type="ARBA" id="ARBA00004752"/>
    </source>
</evidence>
<keyword evidence="6" id="KW-0573">Peptidoglycan synthesis</keyword>
<evidence type="ECO:0000313" key="14">
    <source>
        <dbReference type="EMBL" id="CAB4939092.1"/>
    </source>
</evidence>
<dbReference type="Pfam" id="PF03734">
    <property type="entry name" value="YkuD"/>
    <property type="match status" value="1"/>
</dbReference>
<reference evidence="14" key="1">
    <citation type="submission" date="2020-05" db="EMBL/GenBank/DDBJ databases">
        <authorList>
            <person name="Chiriac C."/>
            <person name="Salcher M."/>
            <person name="Ghai R."/>
            <person name="Kavagutti S V."/>
        </authorList>
    </citation>
    <scope>NUCLEOTIDE SEQUENCE</scope>
</reference>
<keyword evidence="3" id="KW-0808">Transferase</keyword>
<sequence length="412" mass="44744">MKQRRQRVATGRLLAFVALAGAGLMSLTSCGLADVSMSAVMIPTPTSTATLSITPTVGDTEVLPGSPVRVQAQQGRLTSVKVVSADGTPLRGTLSGDSRSWVSVDHAVGYGATYFVEAAAIDREGLSTSKRVQFSTMVPDRTAAVQWSEPMAGSTFGVGIPLTLTFDRDIEFKADVESNLVVITPTSIEGAWRWLSDNTVQYRPKTYWPGNIDITVKANLLGVQTGPDVWGEKDASYVFHTSDSIVGRVDMNKYTLTVRRNGTVIRTIPITTGKPGFESRSGVKVVLTKERTRLMDAATGGTDPTSPEYYRLTVEYAMRLTWSGEFLHAAPWSEGSQGYDNVSHGCTGMSTSNAEWLYGISGLGDVYEFVGNDKQMGTGDNGITVWNVPWYEWLEDSRIDSVMTTEADQSLR</sequence>
<organism evidence="14">
    <name type="scientific">freshwater metagenome</name>
    <dbReference type="NCBI Taxonomy" id="449393"/>
    <lineage>
        <taxon>unclassified sequences</taxon>
        <taxon>metagenomes</taxon>
        <taxon>ecological metagenomes</taxon>
    </lineage>
</organism>
<dbReference type="Gene3D" id="2.40.440.10">
    <property type="entry name" value="L,D-transpeptidase catalytic domain-like"/>
    <property type="match status" value="1"/>
</dbReference>
<keyword evidence="10" id="KW-0012">Acyltransferase</keyword>
<dbReference type="GO" id="GO:0018104">
    <property type="term" value="P:peptidoglycan-protein cross-linking"/>
    <property type="evidence" value="ECO:0007669"/>
    <property type="project" value="TreeGrafter"/>
</dbReference>
<dbReference type="EMBL" id="CAFBNF010000060">
    <property type="protein sequence ID" value="CAB4939092.1"/>
    <property type="molecule type" value="Genomic_DNA"/>
</dbReference>